<evidence type="ECO:0000259" key="3">
    <source>
        <dbReference type="PROSITE" id="PS50158"/>
    </source>
</evidence>
<dbReference type="Pfam" id="PF00098">
    <property type="entry name" value="zf-CCHC"/>
    <property type="match status" value="1"/>
</dbReference>
<feature type="non-terminal residue" evidence="4">
    <location>
        <position position="1"/>
    </location>
</feature>
<dbReference type="Gene3D" id="4.10.60.10">
    <property type="entry name" value="Zinc finger, CCHC-type"/>
    <property type="match status" value="1"/>
</dbReference>
<comment type="caution">
    <text evidence="4">The sequence shown here is derived from an EMBL/GenBank/DDBJ whole genome shotgun (WGS) entry which is preliminary data.</text>
</comment>
<feature type="domain" description="CCHC-type" evidence="3">
    <location>
        <begin position="33"/>
        <end position="48"/>
    </location>
</feature>
<keyword evidence="1" id="KW-0479">Metal-binding</keyword>
<dbReference type="InterPro" id="IPR001878">
    <property type="entry name" value="Znf_CCHC"/>
</dbReference>
<dbReference type="SUPFAM" id="SSF57756">
    <property type="entry name" value="Retrovirus zinc finger-like domains"/>
    <property type="match status" value="1"/>
</dbReference>
<dbReference type="InterPro" id="IPR036875">
    <property type="entry name" value="Znf_CCHC_sf"/>
</dbReference>
<evidence type="ECO:0000256" key="2">
    <source>
        <dbReference type="SAM" id="MobiDB-lite"/>
    </source>
</evidence>
<dbReference type="OrthoDB" id="8026949at2759"/>
<keyword evidence="5" id="KW-1185">Reference proteome</keyword>
<sequence>SLTKQVQEISSKLTTMMREKENTRNQSYRPTGCFNCGRQGHRARECPEPSRRIPPQVVNPHDTNLCKVENSDDEAYVATRSRHQPYTINHPKKDELSKEPTVRIENQPQQTEQARLVQQEERTQSTQPVEMEITAEPTKKNATPRVKHQRGPSVVDQAPLYNVAEDLLRQRANATYAQLLQILKQRQHLAQVLKRPIITSTEVDYVEDQPQ</sequence>
<organism evidence="4 5">
    <name type="scientific">Acaulospora morrowiae</name>
    <dbReference type="NCBI Taxonomy" id="94023"/>
    <lineage>
        <taxon>Eukaryota</taxon>
        <taxon>Fungi</taxon>
        <taxon>Fungi incertae sedis</taxon>
        <taxon>Mucoromycota</taxon>
        <taxon>Glomeromycotina</taxon>
        <taxon>Glomeromycetes</taxon>
        <taxon>Diversisporales</taxon>
        <taxon>Acaulosporaceae</taxon>
        <taxon>Acaulospora</taxon>
    </lineage>
</organism>
<dbReference type="PROSITE" id="PS50158">
    <property type="entry name" value="ZF_CCHC"/>
    <property type="match status" value="1"/>
</dbReference>
<dbReference type="EMBL" id="CAJVPV010025170">
    <property type="protein sequence ID" value="CAG8728299.1"/>
    <property type="molecule type" value="Genomic_DNA"/>
</dbReference>
<evidence type="ECO:0000313" key="5">
    <source>
        <dbReference type="Proteomes" id="UP000789342"/>
    </source>
</evidence>
<proteinExistence type="predicted"/>
<keyword evidence="1" id="KW-0862">Zinc</keyword>
<gene>
    <name evidence="4" type="ORF">AMORRO_LOCUS13823</name>
</gene>
<keyword evidence="1" id="KW-0863">Zinc-finger</keyword>
<dbReference type="SMART" id="SM00343">
    <property type="entry name" value="ZnF_C2HC"/>
    <property type="match status" value="1"/>
</dbReference>
<protein>
    <submittedName>
        <fullName evidence="4">8899_t:CDS:1</fullName>
    </submittedName>
</protein>
<name>A0A9N9NG28_9GLOM</name>
<accession>A0A9N9NG28</accession>
<feature type="region of interest" description="Disordered" evidence="2">
    <location>
        <begin position="1"/>
        <end position="29"/>
    </location>
</feature>
<dbReference type="GO" id="GO:0008270">
    <property type="term" value="F:zinc ion binding"/>
    <property type="evidence" value="ECO:0007669"/>
    <property type="project" value="UniProtKB-KW"/>
</dbReference>
<feature type="compositionally biased region" description="Polar residues" evidence="2">
    <location>
        <begin position="1"/>
        <end position="14"/>
    </location>
</feature>
<dbReference type="GO" id="GO:0003676">
    <property type="term" value="F:nucleic acid binding"/>
    <property type="evidence" value="ECO:0007669"/>
    <property type="project" value="InterPro"/>
</dbReference>
<dbReference type="Proteomes" id="UP000789342">
    <property type="component" value="Unassembled WGS sequence"/>
</dbReference>
<dbReference type="AlphaFoldDB" id="A0A9N9NG28"/>
<evidence type="ECO:0000256" key="1">
    <source>
        <dbReference type="PROSITE-ProRule" id="PRU00047"/>
    </source>
</evidence>
<evidence type="ECO:0000313" key="4">
    <source>
        <dbReference type="EMBL" id="CAG8728299.1"/>
    </source>
</evidence>
<reference evidence="4" key="1">
    <citation type="submission" date="2021-06" db="EMBL/GenBank/DDBJ databases">
        <authorList>
            <person name="Kallberg Y."/>
            <person name="Tangrot J."/>
            <person name="Rosling A."/>
        </authorList>
    </citation>
    <scope>NUCLEOTIDE SEQUENCE</scope>
    <source>
        <strain evidence="4">CL551</strain>
    </source>
</reference>